<dbReference type="Proteomes" id="UP000828941">
    <property type="component" value="Chromosome 11"/>
</dbReference>
<evidence type="ECO:0000313" key="1">
    <source>
        <dbReference type="EMBL" id="KAI4313995.1"/>
    </source>
</evidence>
<dbReference type="EMBL" id="CM039436">
    <property type="protein sequence ID" value="KAI4313995.1"/>
    <property type="molecule type" value="Genomic_DNA"/>
</dbReference>
<proteinExistence type="predicted"/>
<protein>
    <submittedName>
        <fullName evidence="1">Uncharacterized protein</fullName>
    </submittedName>
</protein>
<organism evidence="1 2">
    <name type="scientific">Bauhinia variegata</name>
    <name type="common">Purple orchid tree</name>
    <name type="synonym">Phanera variegata</name>
    <dbReference type="NCBI Taxonomy" id="167791"/>
    <lineage>
        <taxon>Eukaryota</taxon>
        <taxon>Viridiplantae</taxon>
        <taxon>Streptophyta</taxon>
        <taxon>Embryophyta</taxon>
        <taxon>Tracheophyta</taxon>
        <taxon>Spermatophyta</taxon>
        <taxon>Magnoliopsida</taxon>
        <taxon>eudicotyledons</taxon>
        <taxon>Gunneridae</taxon>
        <taxon>Pentapetalae</taxon>
        <taxon>rosids</taxon>
        <taxon>fabids</taxon>
        <taxon>Fabales</taxon>
        <taxon>Fabaceae</taxon>
        <taxon>Cercidoideae</taxon>
        <taxon>Cercideae</taxon>
        <taxon>Bauhiniinae</taxon>
        <taxon>Bauhinia</taxon>
    </lineage>
</organism>
<accession>A0ACB9LRP5</accession>
<name>A0ACB9LRP5_BAUVA</name>
<gene>
    <name evidence="1" type="ORF">L6164_026938</name>
</gene>
<keyword evidence="2" id="KW-1185">Reference proteome</keyword>
<comment type="caution">
    <text evidence="1">The sequence shown here is derived from an EMBL/GenBank/DDBJ whole genome shotgun (WGS) entry which is preliminary data.</text>
</comment>
<evidence type="ECO:0000313" key="2">
    <source>
        <dbReference type="Proteomes" id="UP000828941"/>
    </source>
</evidence>
<sequence length="173" mass="19187">MAASTQYRFPLTAAAISSSKADKRLPPIHVICSSSYSCHAFTGSKLNPSIRVLRSKIFRAEAAPPKLARLVFRVRGSVEDNSVASPEPESDNSEAGATIDLRLPRRSLLVQFTCNSCGEKTKRLINRLAYERGVVFVQCAGCLRHHKLVDNLGLITEYDFREETSMESEIDQV</sequence>
<reference evidence="1 2" key="1">
    <citation type="journal article" date="2022" name="DNA Res.">
        <title>Chromosomal-level genome assembly of the orchid tree Bauhinia variegata (Leguminosae; Cercidoideae) supports the allotetraploid origin hypothesis of Bauhinia.</title>
        <authorList>
            <person name="Zhong Y."/>
            <person name="Chen Y."/>
            <person name="Zheng D."/>
            <person name="Pang J."/>
            <person name="Liu Y."/>
            <person name="Luo S."/>
            <person name="Meng S."/>
            <person name="Qian L."/>
            <person name="Wei D."/>
            <person name="Dai S."/>
            <person name="Zhou R."/>
        </authorList>
    </citation>
    <scope>NUCLEOTIDE SEQUENCE [LARGE SCALE GENOMIC DNA]</scope>
    <source>
        <strain evidence="1">BV-YZ2020</strain>
    </source>
</reference>